<dbReference type="AlphaFoldDB" id="K0SQ52"/>
<evidence type="ECO:0000313" key="3">
    <source>
        <dbReference type="Proteomes" id="UP000266841"/>
    </source>
</evidence>
<dbReference type="Proteomes" id="UP000266841">
    <property type="component" value="Unassembled WGS sequence"/>
</dbReference>
<name>K0SQ52_THAOC</name>
<comment type="caution">
    <text evidence="2">The sequence shown here is derived from an EMBL/GenBank/DDBJ whole genome shotgun (WGS) entry which is preliminary data.</text>
</comment>
<feature type="compositionally biased region" description="Pro residues" evidence="1">
    <location>
        <begin position="17"/>
        <end position="30"/>
    </location>
</feature>
<dbReference type="EMBL" id="AGNL01018419">
    <property type="protein sequence ID" value="EJK63126.1"/>
    <property type="molecule type" value="Genomic_DNA"/>
</dbReference>
<organism evidence="2 3">
    <name type="scientific">Thalassiosira oceanica</name>
    <name type="common">Marine diatom</name>
    <dbReference type="NCBI Taxonomy" id="159749"/>
    <lineage>
        <taxon>Eukaryota</taxon>
        <taxon>Sar</taxon>
        <taxon>Stramenopiles</taxon>
        <taxon>Ochrophyta</taxon>
        <taxon>Bacillariophyta</taxon>
        <taxon>Coscinodiscophyceae</taxon>
        <taxon>Thalassiosirophycidae</taxon>
        <taxon>Thalassiosirales</taxon>
        <taxon>Thalassiosiraceae</taxon>
        <taxon>Thalassiosira</taxon>
    </lineage>
</organism>
<reference evidence="2 3" key="1">
    <citation type="journal article" date="2012" name="Genome Biol.">
        <title>Genome and low-iron response of an oceanic diatom adapted to chronic iron limitation.</title>
        <authorList>
            <person name="Lommer M."/>
            <person name="Specht M."/>
            <person name="Roy A.S."/>
            <person name="Kraemer L."/>
            <person name="Andreson R."/>
            <person name="Gutowska M.A."/>
            <person name="Wolf J."/>
            <person name="Bergner S.V."/>
            <person name="Schilhabel M.B."/>
            <person name="Klostermeier U.C."/>
            <person name="Beiko R.G."/>
            <person name="Rosenstiel P."/>
            <person name="Hippler M."/>
            <person name="Laroche J."/>
        </authorList>
    </citation>
    <scope>NUCLEOTIDE SEQUENCE [LARGE SCALE GENOMIC DNA]</scope>
    <source>
        <strain evidence="2 3">CCMP1005</strain>
    </source>
</reference>
<sequence>QPNQTRASAPSDALPEVPRPPVSPPTPSPVQPTSAGGGAPSPCLRARCLQPSSPTPAALPHHIATISNIVRSSFPTFPTYVRLSSRPAALRTTVLTDVAVSSSLAFARCLQGKRLGFRLRPPDRKPSVPLADVTI</sequence>
<proteinExistence type="predicted"/>
<evidence type="ECO:0000256" key="1">
    <source>
        <dbReference type="SAM" id="MobiDB-lite"/>
    </source>
</evidence>
<feature type="non-terminal residue" evidence="2">
    <location>
        <position position="1"/>
    </location>
</feature>
<accession>K0SQ52</accession>
<feature type="region of interest" description="Disordered" evidence="1">
    <location>
        <begin position="1"/>
        <end position="56"/>
    </location>
</feature>
<gene>
    <name evidence="2" type="ORF">THAOC_16237</name>
</gene>
<evidence type="ECO:0000313" key="2">
    <source>
        <dbReference type="EMBL" id="EJK63126.1"/>
    </source>
</evidence>
<keyword evidence="3" id="KW-1185">Reference proteome</keyword>
<protein>
    <submittedName>
        <fullName evidence="2">Uncharacterized protein</fullName>
    </submittedName>
</protein>